<dbReference type="SUPFAM" id="SSF52833">
    <property type="entry name" value="Thioredoxin-like"/>
    <property type="match status" value="1"/>
</dbReference>
<dbReference type="Pfam" id="PF14559">
    <property type="entry name" value="TPR_19"/>
    <property type="match status" value="1"/>
</dbReference>
<organism evidence="2 3">
    <name type="scientific">Streptomyces thermolineatus</name>
    <dbReference type="NCBI Taxonomy" id="44033"/>
    <lineage>
        <taxon>Bacteria</taxon>
        <taxon>Bacillati</taxon>
        <taxon>Actinomycetota</taxon>
        <taxon>Actinomycetes</taxon>
        <taxon>Kitasatosporales</taxon>
        <taxon>Streptomycetaceae</taxon>
        <taxon>Streptomyces</taxon>
    </lineage>
</organism>
<dbReference type="PANTHER" id="PTHR13887">
    <property type="entry name" value="GLUTATHIONE S-TRANSFERASE KAPPA"/>
    <property type="match status" value="1"/>
</dbReference>
<dbReference type="Pfam" id="PF01323">
    <property type="entry name" value="DSBA"/>
    <property type="match status" value="1"/>
</dbReference>
<reference evidence="3" key="1">
    <citation type="journal article" date="2019" name="Int. J. Syst. Evol. Microbiol.">
        <title>The Global Catalogue of Microorganisms (GCM) 10K type strain sequencing project: providing services to taxonomists for standard genome sequencing and annotation.</title>
        <authorList>
            <consortium name="The Broad Institute Genomics Platform"/>
            <consortium name="The Broad Institute Genome Sequencing Center for Infectious Disease"/>
            <person name="Wu L."/>
            <person name="Ma J."/>
        </authorList>
    </citation>
    <scope>NUCLEOTIDE SEQUENCE [LARGE SCALE GENOMIC DNA]</scope>
    <source>
        <strain evidence="3">JCM 6307</strain>
    </source>
</reference>
<comment type="caution">
    <text evidence="2">The sequence shown here is derived from an EMBL/GenBank/DDBJ whole genome shotgun (WGS) entry which is preliminary data.</text>
</comment>
<dbReference type="InterPro" id="IPR001853">
    <property type="entry name" value="DSBA-like_thioredoxin_dom"/>
</dbReference>
<evidence type="ECO:0000313" key="3">
    <source>
        <dbReference type="Proteomes" id="UP001501358"/>
    </source>
</evidence>
<name>A0ABP5YQP2_9ACTN</name>
<dbReference type="Proteomes" id="UP001501358">
    <property type="component" value="Unassembled WGS sequence"/>
</dbReference>
<evidence type="ECO:0000313" key="2">
    <source>
        <dbReference type="EMBL" id="GAA2485429.1"/>
    </source>
</evidence>
<dbReference type="PANTHER" id="PTHR13887:SF41">
    <property type="entry name" value="THIOREDOXIN SUPERFAMILY PROTEIN"/>
    <property type="match status" value="1"/>
</dbReference>
<dbReference type="EMBL" id="BAAATA010000010">
    <property type="protein sequence ID" value="GAA2485429.1"/>
    <property type="molecule type" value="Genomic_DNA"/>
</dbReference>
<dbReference type="RefSeq" id="WP_344383047.1">
    <property type="nucleotide sequence ID" value="NZ_BAAATA010000010.1"/>
</dbReference>
<dbReference type="InterPro" id="IPR036249">
    <property type="entry name" value="Thioredoxin-like_sf"/>
</dbReference>
<gene>
    <name evidence="2" type="ORF">GCM10010406_22040</name>
</gene>
<sequence length="326" mass="34963">MRIEVWADVVCPWMYIGKRRLERALAGRGGEPVEVVWRPYRTDPTAPAEATPRAGLLTDPDAREALRECAPGLTPEENRDRVADEARAEGLGPRWGAVWRASSHDAHRLIALALDAGGARLQDAVVEAVLRAHFVEGLDISDREVLGRISDGAGFPSGGALLDDGAGEEQVRELLLRGKAMGVRTSPTYVAAGLALAGAQPAESIAALLRDAEAAGEPRRLPEEVERLRYAEALLDVRDPLGALTLLRPLLAGHGDDPNVRLLAARAYYASAQLGRARGILEQLVADAPDDAYARLLLGRTLERQGLPAEAAPHLRMAAAMVPDYG</sequence>
<protein>
    <recommendedName>
        <fullName evidence="1">DSBA-like thioredoxin domain-containing protein</fullName>
    </recommendedName>
</protein>
<dbReference type="CDD" id="cd03024">
    <property type="entry name" value="DsbA_FrnE"/>
    <property type="match status" value="1"/>
</dbReference>
<dbReference type="SUPFAM" id="SSF48452">
    <property type="entry name" value="TPR-like"/>
    <property type="match status" value="1"/>
</dbReference>
<proteinExistence type="predicted"/>
<evidence type="ECO:0000259" key="1">
    <source>
        <dbReference type="Pfam" id="PF01323"/>
    </source>
</evidence>
<keyword evidence="3" id="KW-1185">Reference proteome</keyword>
<dbReference type="Gene3D" id="1.25.40.10">
    <property type="entry name" value="Tetratricopeptide repeat domain"/>
    <property type="match status" value="1"/>
</dbReference>
<accession>A0ABP5YQP2</accession>
<feature type="domain" description="DSBA-like thioredoxin" evidence="1">
    <location>
        <begin position="3"/>
        <end position="209"/>
    </location>
</feature>
<dbReference type="InterPro" id="IPR011990">
    <property type="entry name" value="TPR-like_helical_dom_sf"/>
</dbReference>
<dbReference type="Gene3D" id="3.40.30.10">
    <property type="entry name" value="Glutaredoxin"/>
    <property type="match status" value="1"/>
</dbReference>